<dbReference type="Proteomes" id="UP000800092">
    <property type="component" value="Unassembled WGS sequence"/>
</dbReference>
<sequence>MKSYLALGAVAIILTNVAAVPVTDASGTTLVKADFDLERREEHLHQKRGGQQQGGGQQGNNDNDDDDNPAITKIESQLNGAAESWANCIADPKNQKCNNGKNGQRKEKRDEDRGKRAPAKTPNLSARATRPTKKSADPFFIYE</sequence>
<dbReference type="AlphaFoldDB" id="A0A6A6HJB1"/>
<accession>A0A6A6HJB1</accession>
<feature type="region of interest" description="Disordered" evidence="1">
    <location>
        <begin position="40"/>
        <end position="71"/>
    </location>
</feature>
<evidence type="ECO:0000256" key="1">
    <source>
        <dbReference type="SAM" id="MobiDB-lite"/>
    </source>
</evidence>
<evidence type="ECO:0000313" key="3">
    <source>
        <dbReference type="EMBL" id="KAF2238061.1"/>
    </source>
</evidence>
<feature type="compositionally biased region" description="Basic and acidic residues" evidence="1">
    <location>
        <begin position="104"/>
        <end position="115"/>
    </location>
</feature>
<dbReference type="EMBL" id="ML991777">
    <property type="protein sequence ID" value="KAF2238061.1"/>
    <property type="molecule type" value="Genomic_DNA"/>
</dbReference>
<protein>
    <submittedName>
        <fullName evidence="3">Uncharacterized protein</fullName>
    </submittedName>
</protein>
<evidence type="ECO:0000256" key="2">
    <source>
        <dbReference type="SAM" id="SignalP"/>
    </source>
</evidence>
<organism evidence="3 4">
    <name type="scientific">Viridothelium virens</name>
    <name type="common">Speckled blister lichen</name>
    <name type="synonym">Trypethelium virens</name>
    <dbReference type="NCBI Taxonomy" id="1048519"/>
    <lineage>
        <taxon>Eukaryota</taxon>
        <taxon>Fungi</taxon>
        <taxon>Dikarya</taxon>
        <taxon>Ascomycota</taxon>
        <taxon>Pezizomycotina</taxon>
        <taxon>Dothideomycetes</taxon>
        <taxon>Dothideomycetes incertae sedis</taxon>
        <taxon>Trypetheliales</taxon>
        <taxon>Trypetheliaceae</taxon>
        <taxon>Viridothelium</taxon>
    </lineage>
</organism>
<proteinExistence type="predicted"/>
<feature type="signal peptide" evidence="2">
    <location>
        <begin position="1"/>
        <end position="19"/>
    </location>
</feature>
<dbReference type="OrthoDB" id="10609383at2759"/>
<feature type="chain" id="PRO_5025623478" evidence="2">
    <location>
        <begin position="20"/>
        <end position="143"/>
    </location>
</feature>
<keyword evidence="2" id="KW-0732">Signal</keyword>
<reference evidence="3" key="1">
    <citation type="journal article" date="2020" name="Stud. Mycol.">
        <title>101 Dothideomycetes genomes: a test case for predicting lifestyles and emergence of pathogens.</title>
        <authorList>
            <person name="Haridas S."/>
            <person name="Albert R."/>
            <person name="Binder M."/>
            <person name="Bloem J."/>
            <person name="Labutti K."/>
            <person name="Salamov A."/>
            <person name="Andreopoulos B."/>
            <person name="Baker S."/>
            <person name="Barry K."/>
            <person name="Bills G."/>
            <person name="Bluhm B."/>
            <person name="Cannon C."/>
            <person name="Castanera R."/>
            <person name="Culley D."/>
            <person name="Daum C."/>
            <person name="Ezra D."/>
            <person name="Gonzalez J."/>
            <person name="Henrissat B."/>
            <person name="Kuo A."/>
            <person name="Liang C."/>
            <person name="Lipzen A."/>
            <person name="Lutzoni F."/>
            <person name="Magnuson J."/>
            <person name="Mondo S."/>
            <person name="Nolan M."/>
            <person name="Ohm R."/>
            <person name="Pangilinan J."/>
            <person name="Park H.-J."/>
            <person name="Ramirez L."/>
            <person name="Alfaro M."/>
            <person name="Sun H."/>
            <person name="Tritt A."/>
            <person name="Yoshinaga Y."/>
            <person name="Zwiers L.-H."/>
            <person name="Turgeon B."/>
            <person name="Goodwin S."/>
            <person name="Spatafora J."/>
            <person name="Crous P."/>
            <person name="Grigoriev I."/>
        </authorList>
    </citation>
    <scope>NUCLEOTIDE SEQUENCE</scope>
    <source>
        <strain evidence="3">Tuck. ex Michener</strain>
    </source>
</reference>
<gene>
    <name evidence="3" type="ORF">EV356DRAFT_508674</name>
</gene>
<name>A0A6A6HJB1_VIRVR</name>
<evidence type="ECO:0000313" key="4">
    <source>
        <dbReference type="Proteomes" id="UP000800092"/>
    </source>
</evidence>
<keyword evidence="4" id="KW-1185">Reference proteome</keyword>
<feature type="region of interest" description="Disordered" evidence="1">
    <location>
        <begin position="89"/>
        <end position="143"/>
    </location>
</feature>